<dbReference type="Proteomes" id="UP000053201">
    <property type="component" value="Unassembled WGS sequence"/>
</dbReference>
<feature type="region of interest" description="Disordered" evidence="1">
    <location>
        <begin position="491"/>
        <end position="521"/>
    </location>
</feature>
<dbReference type="Gene3D" id="1.20.58.2130">
    <property type="match status" value="1"/>
</dbReference>
<dbReference type="PANTHER" id="PTHR28067:SF1">
    <property type="entry name" value="DNA REPLICATION REGULATOR SLD3"/>
    <property type="match status" value="1"/>
</dbReference>
<evidence type="ECO:0000313" key="4">
    <source>
        <dbReference type="Proteomes" id="UP000053201"/>
    </source>
</evidence>
<dbReference type="VEuPathDB" id="FungiDB:SPPG_05195"/>
<accession>A0A0L0HEC8</accession>
<feature type="compositionally biased region" description="Basic and acidic residues" evidence="1">
    <location>
        <begin position="1077"/>
        <end position="1086"/>
    </location>
</feature>
<dbReference type="RefSeq" id="XP_016607860.1">
    <property type="nucleotide sequence ID" value="XM_016753419.1"/>
</dbReference>
<feature type="region of interest" description="Disordered" evidence="1">
    <location>
        <begin position="389"/>
        <end position="419"/>
    </location>
</feature>
<dbReference type="InParanoid" id="A0A0L0HEC8"/>
<sequence>MASKSLAAFGSPSAARRPAPNIAFIIDTGPCFIPDSEGVLDMDAFERNIKIAVLRLLLFFYIHVDTRFSWSYQLVDLNSISTLQATKGSICHSQDFNPLTLDAFNTVLKRELNKRRVDEAINPRPSLPHTPPIKRISMILRKALTDFRWNWVSASAVMPSPAKPPRRDMNSSVPVKLRNYLFLLSPFPQTAQELDAYAGIMSRSPEGETHCSRNDSTLSKSTIARIDEALDVMQREMLTEGMLNGYLEKRTAISWVELPLSFCETSAQSAHTLEASYIECSLTSMLSAYGGNMIPRSVLITPPTALPFAQLFRLFRKKTLDPKHGHHYLSVGCNNRMKDLQRSLGRSLPTQNNEMWTGNIFTTANTEARKQSGGIYHIVISACVRATAPPEKSSNTRGKKRFSVGSHTSNADPTPSRMLFPNSGVAMKEKGRIPFHRIDPSWQEREMFICAPFSAGEFGTAFLSFESLMTLLRSESRALVVEVHLRCLRNRPEGSNDANENKKVAEESSAETAGIGAEDDNPFEVASPLPANYEEQARLAILFPVFPGCALLRVVSCGSEETVLDDCNSSLISARVSSAQDVDETLLQQWFSNSLEDEIQAFFFSGKSSREIRDFLGDMTLNIWDPQMEDERLRGKCDERKSLVTSPKATSPLPPRDTPRKPKRNPELSRELRRMGDVTDALRRAYLDTLYCVKSAVPDFIEVWLPHVYQSMEKIATNISNSLASPLKPKSPRGVGRTPTKVLLTYICDHILLSVARLEQKYRAFMDGLDILDDTADASPSLGKTVDTLELEALLAWKSQLVSNSTIPMESSNGRRILKDAISKLKISEAKLQLTMLLECLKIHDQTGQDLPSLAAWFKRPEPDEAEAEGNLKRKKRKSLCLPDATVPGFRKKRKVDRKQVAGVDEMPEPNNVDHNGQSAHESGRTLFTRAIDELMDRICIWHAVAGLELESEETRLLKSFVEPIIVKYYASHLPDVVKSLYVKAGGDPNQQKPVPPSPFFKQKSTGGRKRGSGMAGHKKHGSSAKSTDKAKPKDKIIPHEDILNTDETDKPRATRKLPEFLKGLGRRQIALRKARSKEANRKALKDNSTNAAPLERSKSTSAATASSLRRTSDQENRTVILKRRSTSAQDTFGLPSKPLQTGSLDRIDDNPFLDLSSTLPLPKPPMLSAGGDPKATTSDIPERSHANTWAEPRTPSKQRRAPKDTTGTPTKTRRTPRTPHRDALGTPSKTKRAPSATAREAVDTPSKIKQTLITTPRKTVETPIKLKRTPNATPRKTAGTPSKVRQTPSATPGSCKRLQMMLEGFAGFDWDELGEEIGGVADTPIKSRKRW</sequence>
<feature type="compositionally biased region" description="Basic and acidic residues" evidence="1">
    <location>
        <begin position="1027"/>
        <end position="1060"/>
    </location>
</feature>
<dbReference type="GeneID" id="27688589"/>
<dbReference type="GO" id="GO:0006270">
    <property type="term" value="P:DNA replication initiation"/>
    <property type="evidence" value="ECO:0007669"/>
    <property type="project" value="InterPro"/>
</dbReference>
<proteinExistence type="predicted"/>
<feature type="domain" description="DNA replication regulator Sld3 C-terminal" evidence="2">
    <location>
        <begin position="797"/>
        <end position="1290"/>
    </location>
</feature>
<dbReference type="InterPro" id="IPR013948">
    <property type="entry name" value="DNA_replication_reg_Sld3_C"/>
</dbReference>
<gene>
    <name evidence="3" type="ORF">SPPG_05195</name>
</gene>
<evidence type="ECO:0000313" key="3">
    <source>
        <dbReference type="EMBL" id="KNC99820.1"/>
    </source>
</evidence>
<protein>
    <recommendedName>
        <fullName evidence="2">DNA replication regulator Sld3 C-terminal domain-containing protein</fullName>
    </recommendedName>
</protein>
<dbReference type="GO" id="GO:0031261">
    <property type="term" value="C:DNA replication preinitiation complex"/>
    <property type="evidence" value="ECO:0007669"/>
    <property type="project" value="TreeGrafter"/>
</dbReference>
<feature type="region of interest" description="Disordered" evidence="1">
    <location>
        <begin position="638"/>
        <end position="673"/>
    </location>
</feature>
<feature type="region of interest" description="Disordered" evidence="1">
    <location>
        <begin position="987"/>
        <end position="1062"/>
    </location>
</feature>
<dbReference type="InterPro" id="IPR042511">
    <property type="entry name" value="Sld3"/>
</dbReference>
<evidence type="ECO:0000256" key="1">
    <source>
        <dbReference type="SAM" id="MobiDB-lite"/>
    </source>
</evidence>
<name>A0A0L0HEC8_SPIPD</name>
<feature type="region of interest" description="Disordered" evidence="1">
    <location>
        <begin position="1074"/>
        <end position="1245"/>
    </location>
</feature>
<feature type="compositionally biased region" description="Polar residues" evidence="1">
    <location>
        <begin position="1271"/>
        <end position="1293"/>
    </location>
</feature>
<dbReference type="EMBL" id="KQ257457">
    <property type="protein sequence ID" value="KNC99820.1"/>
    <property type="molecule type" value="Genomic_DNA"/>
</dbReference>
<feature type="compositionally biased region" description="Basic and acidic residues" evidence="1">
    <location>
        <begin position="657"/>
        <end position="673"/>
    </location>
</feature>
<reference evidence="3 4" key="1">
    <citation type="submission" date="2009-08" db="EMBL/GenBank/DDBJ databases">
        <title>The Genome Sequence of Spizellomyces punctatus strain DAOM BR117.</title>
        <authorList>
            <consortium name="The Broad Institute Genome Sequencing Platform"/>
            <person name="Russ C."/>
            <person name="Cuomo C."/>
            <person name="Shea T."/>
            <person name="Young S.K."/>
            <person name="Zeng Q."/>
            <person name="Koehrsen M."/>
            <person name="Haas B."/>
            <person name="Borodovsky M."/>
            <person name="Guigo R."/>
            <person name="Alvarado L."/>
            <person name="Berlin A."/>
            <person name="Bochicchio J."/>
            <person name="Borenstein D."/>
            <person name="Chapman S."/>
            <person name="Chen Z."/>
            <person name="Engels R."/>
            <person name="Freedman E."/>
            <person name="Gellesch M."/>
            <person name="Goldberg J."/>
            <person name="Griggs A."/>
            <person name="Gujja S."/>
            <person name="Heiman D."/>
            <person name="Hepburn T."/>
            <person name="Howarth C."/>
            <person name="Jen D."/>
            <person name="Larson L."/>
            <person name="Lewis B."/>
            <person name="Mehta T."/>
            <person name="Park D."/>
            <person name="Pearson M."/>
            <person name="Roberts A."/>
            <person name="Saif S."/>
            <person name="Shenoy N."/>
            <person name="Sisk P."/>
            <person name="Stolte C."/>
            <person name="Sykes S."/>
            <person name="Thomson T."/>
            <person name="Walk T."/>
            <person name="White J."/>
            <person name="Yandava C."/>
            <person name="Burger G."/>
            <person name="Gray M.W."/>
            <person name="Holland P.W.H."/>
            <person name="King N."/>
            <person name="Lang F.B.F."/>
            <person name="Roger A.J."/>
            <person name="Ruiz-Trillo I."/>
            <person name="Lander E."/>
            <person name="Nusbaum C."/>
        </authorList>
    </citation>
    <scope>NUCLEOTIDE SEQUENCE [LARGE SCALE GENOMIC DNA]</scope>
    <source>
        <strain evidence="3 4">DAOM BR117</strain>
    </source>
</reference>
<dbReference type="Pfam" id="PF08639">
    <property type="entry name" value="Sld3_STD"/>
    <property type="match status" value="1"/>
</dbReference>
<feature type="compositionally biased region" description="Basic and acidic residues" evidence="1">
    <location>
        <begin position="491"/>
        <end position="506"/>
    </location>
</feature>
<evidence type="ECO:0000259" key="2">
    <source>
        <dbReference type="Pfam" id="PF08639"/>
    </source>
</evidence>
<keyword evidence="4" id="KW-1185">Reference proteome</keyword>
<dbReference type="PANTHER" id="PTHR28067">
    <property type="entry name" value="DNA REPLICATION REGULATOR SLD3"/>
    <property type="match status" value="1"/>
</dbReference>
<dbReference type="OrthoDB" id="2144998at2759"/>
<feature type="region of interest" description="Disordered" evidence="1">
    <location>
        <begin position="1268"/>
        <end position="1295"/>
    </location>
</feature>
<feature type="compositionally biased region" description="Basic residues" evidence="1">
    <location>
        <begin position="1007"/>
        <end position="1023"/>
    </location>
</feature>
<organism evidence="3 4">
    <name type="scientific">Spizellomyces punctatus (strain DAOM BR117)</name>
    <dbReference type="NCBI Taxonomy" id="645134"/>
    <lineage>
        <taxon>Eukaryota</taxon>
        <taxon>Fungi</taxon>
        <taxon>Fungi incertae sedis</taxon>
        <taxon>Chytridiomycota</taxon>
        <taxon>Chytridiomycota incertae sedis</taxon>
        <taxon>Chytridiomycetes</taxon>
        <taxon>Spizellomycetales</taxon>
        <taxon>Spizellomycetaceae</taxon>
        <taxon>Spizellomyces</taxon>
    </lineage>
</organism>
<feature type="compositionally biased region" description="Low complexity" evidence="1">
    <location>
        <begin position="1100"/>
        <end position="1110"/>
    </location>
</feature>